<dbReference type="Proteomes" id="UP000198703">
    <property type="component" value="Unassembled WGS sequence"/>
</dbReference>
<evidence type="ECO:0000256" key="1">
    <source>
        <dbReference type="SAM" id="MobiDB-lite"/>
    </source>
</evidence>
<proteinExistence type="predicted"/>
<feature type="domain" description="DUF3291" evidence="2">
    <location>
        <begin position="75"/>
        <end position="222"/>
    </location>
</feature>
<accession>A0A1H4GBL7</accession>
<reference evidence="3 4" key="1">
    <citation type="submission" date="2016-10" db="EMBL/GenBank/DDBJ databases">
        <authorList>
            <person name="de Groot N.N."/>
        </authorList>
    </citation>
    <scope>NUCLEOTIDE SEQUENCE [LARGE SCALE GENOMIC DNA]</scope>
    <source>
        <strain evidence="3 4">DSM 15345</strain>
    </source>
</reference>
<dbReference type="InterPro" id="IPR011008">
    <property type="entry name" value="Dimeric_a/b-barrel"/>
</dbReference>
<dbReference type="STRING" id="89524.SAMN05444370_1491"/>
<dbReference type="AlphaFoldDB" id="A0A1H4GBL7"/>
<sequence length="246" mass="27478">MGTAIRRTGRNPLNSRHSTGQPAALGARHCSDLGAYEAVVQGEFSGGRDRTPSGRRSDLLPSQRFRTVSGDLMPLALYTFGMFTVPADSAANDGFRELNDPIFEMVDQSKGLIARSGYASDPGPNSWGPEVYPRFYRETGDGWSPATLSLWTDMEALFSFTYFGLHAVALKRGREWFQQPRWPPLVMWWHSDPGYPTWAEGVLRHEHLHDHGASPTAFDFKQPYDETGKSTKLDKSRLNKIRAAGI</sequence>
<name>A0A1H4GBL7_9RHOB</name>
<feature type="region of interest" description="Disordered" evidence="1">
    <location>
        <begin position="1"/>
        <end position="25"/>
    </location>
</feature>
<gene>
    <name evidence="3" type="ORF">SAMN05444370_1491</name>
</gene>
<dbReference type="SUPFAM" id="SSF54909">
    <property type="entry name" value="Dimeric alpha+beta barrel"/>
    <property type="match status" value="1"/>
</dbReference>
<organism evidence="3 4">
    <name type="scientific">Rubrimonas cliftonensis</name>
    <dbReference type="NCBI Taxonomy" id="89524"/>
    <lineage>
        <taxon>Bacteria</taxon>
        <taxon>Pseudomonadati</taxon>
        <taxon>Pseudomonadota</taxon>
        <taxon>Alphaproteobacteria</taxon>
        <taxon>Rhodobacterales</taxon>
        <taxon>Paracoccaceae</taxon>
        <taxon>Rubrimonas</taxon>
    </lineage>
</organism>
<keyword evidence="4" id="KW-1185">Reference proteome</keyword>
<evidence type="ECO:0000259" key="2">
    <source>
        <dbReference type="Pfam" id="PF11695"/>
    </source>
</evidence>
<dbReference type="InterPro" id="IPR021708">
    <property type="entry name" value="DUF3291"/>
</dbReference>
<evidence type="ECO:0000313" key="4">
    <source>
        <dbReference type="Proteomes" id="UP000198703"/>
    </source>
</evidence>
<dbReference type="Pfam" id="PF11695">
    <property type="entry name" value="DUF3291"/>
    <property type="match status" value="1"/>
</dbReference>
<feature type="compositionally biased region" description="Polar residues" evidence="1">
    <location>
        <begin position="11"/>
        <end position="21"/>
    </location>
</feature>
<evidence type="ECO:0000313" key="3">
    <source>
        <dbReference type="EMBL" id="SEB06857.1"/>
    </source>
</evidence>
<dbReference type="EMBL" id="FNQM01000049">
    <property type="protein sequence ID" value="SEB06857.1"/>
    <property type="molecule type" value="Genomic_DNA"/>
</dbReference>
<protein>
    <recommendedName>
        <fullName evidence="2">DUF3291 domain-containing protein</fullName>
    </recommendedName>
</protein>